<comment type="caution">
    <text evidence="6">The sequence shown here is derived from an EMBL/GenBank/DDBJ whole genome shotgun (WGS) entry which is preliminary data.</text>
</comment>
<protein>
    <recommendedName>
        <fullName evidence="3">Potassium binding protein Kbp</fullName>
    </recommendedName>
</protein>
<feature type="compositionally biased region" description="Basic and acidic residues" evidence="4">
    <location>
        <begin position="127"/>
        <end position="152"/>
    </location>
</feature>
<dbReference type="InterPro" id="IPR036779">
    <property type="entry name" value="LysM_dom_sf"/>
</dbReference>
<dbReference type="GO" id="GO:0005737">
    <property type="term" value="C:cytoplasm"/>
    <property type="evidence" value="ECO:0007669"/>
    <property type="project" value="UniProtKB-SubCell"/>
</dbReference>
<dbReference type="Pfam" id="PF01476">
    <property type="entry name" value="LysM"/>
    <property type="match status" value="1"/>
</dbReference>
<dbReference type="InterPro" id="IPR052196">
    <property type="entry name" value="Bact_Kbp"/>
</dbReference>
<evidence type="ECO:0000256" key="1">
    <source>
        <dbReference type="ARBA" id="ARBA00004496"/>
    </source>
</evidence>
<evidence type="ECO:0000313" key="6">
    <source>
        <dbReference type="EMBL" id="KIE42547.1"/>
    </source>
</evidence>
<dbReference type="PROSITE" id="PS51782">
    <property type="entry name" value="LYSM"/>
    <property type="match status" value="1"/>
</dbReference>
<dbReference type="AlphaFoldDB" id="A0A0C1QPM5"/>
<dbReference type="EMBL" id="JXBL01000001">
    <property type="protein sequence ID" value="KIE42547.1"/>
    <property type="molecule type" value="Genomic_DNA"/>
</dbReference>
<evidence type="ECO:0000313" key="7">
    <source>
        <dbReference type="Proteomes" id="UP000031433"/>
    </source>
</evidence>
<evidence type="ECO:0000256" key="4">
    <source>
        <dbReference type="SAM" id="MobiDB-lite"/>
    </source>
</evidence>
<name>A0A0C1QPM5_9BACT</name>
<evidence type="ECO:0000256" key="2">
    <source>
        <dbReference type="ARBA" id="ARBA00022490"/>
    </source>
</evidence>
<dbReference type="PANTHER" id="PTHR34700">
    <property type="entry name" value="POTASSIUM BINDING PROTEIN KBP"/>
    <property type="match status" value="1"/>
</dbReference>
<dbReference type="CDD" id="cd00118">
    <property type="entry name" value="LysM"/>
    <property type="match status" value="1"/>
</dbReference>
<evidence type="ECO:0000259" key="5">
    <source>
        <dbReference type="PROSITE" id="PS51782"/>
    </source>
</evidence>
<dbReference type="Pfam" id="PF14346">
    <property type="entry name" value="DUF4398"/>
    <property type="match status" value="1"/>
</dbReference>
<dbReference type="PANTHER" id="PTHR34700:SF4">
    <property type="entry name" value="PHAGE-LIKE ELEMENT PBSX PROTEIN XKDP"/>
    <property type="match status" value="1"/>
</dbReference>
<accession>A0A0C1QPM5</accession>
<dbReference type="RefSeq" id="WP_039645213.1">
    <property type="nucleotide sequence ID" value="NZ_JXBL01000001.1"/>
</dbReference>
<feature type="domain" description="LysM" evidence="5">
    <location>
        <begin position="156"/>
        <end position="207"/>
    </location>
</feature>
<feature type="region of interest" description="Disordered" evidence="4">
    <location>
        <begin position="127"/>
        <end position="166"/>
    </location>
</feature>
<dbReference type="PROSITE" id="PS51257">
    <property type="entry name" value="PROKAR_LIPOPROTEIN"/>
    <property type="match status" value="1"/>
</dbReference>
<gene>
    <name evidence="6" type="ORF">SE37_07855</name>
</gene>
<dbReference type="InterPro" id="IPR018392">
    <property type="entry name" value="LysM"/>
</dbReference>
<organism evidence="6 7">
    <name type="scientific">Geobacter soli</name>
    <dbReference type="NCBI Taxonomy" id="1510391"/>
    <lineage>
        <taxon>Bacteria</taxon>
        <taxon>Pseudomonadati</taxon>
        <taxon>Thermodesulfobacteriota</taxon>
        <taxon>Desulfuromonadia</taxon>
        <taxon>Geobacterales</taxon>
        <taxon>Geobacteraceae</taxon>
        <taxon>Geobacter</taxon>
    </lineage>
</organism>
<dbReference type="Proteomes" id="UP000031433">
    <property type="component" value="Unassembled WGS sequence"/>
</dbReference>
<dbReference type="SUPFAM" id="SSF54106">
    <property type="entry name" value="LysM domain"/>
    <property type="match status" value="1"/>
</dbReference>
<proteinExistence type="predicted"/>
<dbReference type="FunFam" id="3.10.350.10:FF:000001">
    <property type="entry name" value="Peptidoglycan-binding protein LysM"/>
    <property type="match status" value="1"/>
</dbReference>
<sequence length="229" mass="26146">MKVRAGIAALVTIAVLAGCASRLPVHRVDALTRFSAVRMMGAEKYAAPELASLQQAIEAGDALMQSGEHEMADSYYLLAIRKSEVVERSIAREREQEREMQVQSENERLAHERQKALEVLKREIAEKEREEKKRTEKTPQPVRDKEKEKEARSLPLHHTVKRGESLPQIAAQPDVYGDAALWPLLYRANRDQIRDPGRIWPGQVLRIPRNISRDDLAEARRYAQERPTP</sequence>
<keyword evidence="2" id="KW-0963">Cytoplasm</keyword>
<keyword evidence="7" id="KW-1185">Reference proteome</keyword>
<comment type="subcellular location">
    <subcellularLocation>
        <location evidence="1">Cytoplasm</location>
    </subcellularLocation>
</comment>
<dbReference type="Gene3D" id="3.10.350.10">
    <property type="entry name" value="LysM domain"/>
    <property type="match status" value="1"/>
</dbReference>
<reference evidence="6 7" key="1">
    <citation type="submission" date="2015-01" db="EMBL/GenBank/DDBJ databases">
        <title>Genome sequence of the anaerobic bacterium Geobacter soli GSS01, a dissimilatory Fe(III) reducer from soil.</title>
        <authorList>
            <person name="Yang G."/>
            <person name="Zhou S."/>
        </authorList>
    </citation>
    <scope>NUCLEOTIDE SEQUENCE [LARGE SCALE GENOMIC DNA]</scope>
    <source>
        <strain evidence="6 7">GSS01</strain>
    </source>
</reference>
<dbReference type="InterPro" id="IPR025511">
    <property type="entry name" value="DUF4398"/>
</dbReference>
<evidence type="ECO:0000256" key="3">
    <source>
        <dbReference type="ARBA" id="ARBA00072219"/>
    </source>
</evidence>